<proteinExistence type="predicted"/>
<keyword evidence="1" id="KW-1133">Transmembrane helix</keyword>
<evidence type="ECO:0000313" key="2">
    <source>
        <dbReference type="EMBL" id="GHC34855.1"/>
    </source>
</evidence>
<comment type="caution">
    <text evidence="2">The sequence shown here is derived from an EMBL/GenBank/DDBJ whole genome shotgun (WGS) entry which is preliminary data.</text>
</comment>
<reference evidence="3" key="1">
    <citation type="journal article" date="2019" name="Int. J. Syst. Evol. Microbiol.">
        <title>The Global Catalogue of Microorganisms (GCM) 10K type strain sequencing project: providing services to taxonomists for standard genome sequencing and annotation.</title>
        <authorList>
            <consortium name="The Broad Institute Genomics Platform"/>
            <consortium name="The Broad Institute Genome Sequencing Center for Infectious Disease"/>
            <person name="Wu L."/>
            <person name="Ma J."/>
        </authorList>
    </citation>
    <scope>NUCLEOTIDE SEQUENCE [LARGE SCALE GENOMIC DNA]</scope>
    <source>
        <strain evidence="3">KCTC 42082</strain>
    </source>
</reference>
<gene>
    <name evidence="2" type="ORF">GCM10010082_31940</name>
</gene>
<organism evidence="2 3">
    <name type="scientific">Kushneria pakistanensis</name>
    <dbReference type="NCBI Taxonomy" id="1508770"/>
    <lineage>
        <taxon>Bacteria</taxon>
        <taxon>Pseudomonadati</taxon>
        <taxon>Pseudomonadota</taxon>
        <taxon>Gammaproteobacteria</taxon>
        <taxon>Oceanospirillales</taxon>
        <taxon>Halomonadaceae</taxon>
        <taxon>Kushneria</taxon>
    </lineage>
</organism>
<dbReference type="Proteomes" id="UP000604243">
    <property type="component" value="Unassembled WGS sequence"/>
</dbReference>
<accession>A0ABQ3FRJ3</accession>
<keyword evidence="1" id="KW-0472">Membrane</keyword>
<protein>
    <recommendedName>
        <fullName evidence="4">DUF3149 domain-containing protein</fullName>
    </recommendedName>
</protein>
<name>A0ABQ3FRJ3_9GAMM</name>
<evidence type="ECO:0000256" key="1">
    <source>
        <dbReference type="SAM" id="Phobius"/>
    </source>
</evidence>
<evidence type="ECO:0008006" key="4">
    <source>
        <dbReference type="Google" id="ProtNLM"/>
    </source>
</evidence>
<keyword evidence="3" id="KW-1185">Reference proteome</keyword>
<dbReference type="EMBL" id="BMZM01000007">
    <property type="protein sequence ID" value="GHC34855.1"/>
    <property type="molecule type" value="Genomic_DNA"/>
</dbReference>
<sequence>MNPMTTFMILETENLNVSLKAVGITIGIFSILLTACAFYTYMVYRKMQKRKKRTDLIQRARG</sequence>
<keyword evidence="1" id="KW-0812">Transmembrane</keyword>
<feature type="transmembrane region" description="Helical" evidence="1">
    <location>
        <begin position="20"/>
        <end position="44"/>
    </location>
</feature>
<evidence type="ECO:0000313" key="3">
    <source>
        <dbReference type="Proteomes" id="UP000604243"/>
    </source>
</evidence>